<feature type="region of interest" description="Disordered" evidence="1">
    <location>
        <begin position="142"/>
        <end position="230"/>
    </location>
</feature>
<evidence type="ECO:0000256" key="1">
    <source>
        <dbReference type="SAM" id="MobiDB-lite"/>
    </source>
</evidence>
<keyword evidence="2" id="KW-0449">Lipoprotein</keyword>
<dbReference type="Proteomes" id="UP000006765">
    <property type="component" value="Unassembled WGS sequence"/>
</dbReference>
<accession>K2GNY1</accession>
<dbReference type="PATRIC" id="fig|1231392.3.peg.1239"/>
<reference evidence="2 3" key="1">
    <citation type="journal article" date="2012" name="J. Bacteriol.">
        <title>Draft Genome Sequence of Oceaniovalibus guishaninsula JLT2003T.</title>
        <authorList>
            <person name="Tang K."/>
            <person name="Liu K."/>
            <person name="Jiao N."/>
        </authorList>
    </citation>
    <scope>NUCLEOTIDE SEQUENCE [LARGE SCALE GENOMIC DNA]</scope>
    <source>
        <strain evidence="2 3">JLT2003</strain>
    </source>
</reference>
<gene>
    <name evidence="2" type="ORF">OCGS_1234</name>
</gene>
<dbReference type="AlphaFoldDB" id="K2GNY1"/>
<feature type="compositionally biased region" description="Low complexity" evidence="1">
    <location>
        <begin position="151"/>
        <end position="160"/>
    </location>
</feature>
<dbReference type="OrthoDB" id="7798282at2"/>
<sequence>MTQPTEDLTLTFRRLRLRIGDADPLAMLAAMMPLLHEAGEEDGAALADAFAVQGFAARVEDDGTLAVSRRTHAADAPPAAADDAPDAGTDPEGDADIDRLLDRTNAHLGETEGSRRRSAIVHLRAAVAATRADGVLRAVRQKTPAPPPAAPVDASAAPVVPRRPQPRPAGGTGRPVTRPAPLVPAPAAPDAPQAAAQPVRPRRITARQRMEHWQQDDTETEAGTDASPQG</sequence>
<dbReference type="RefSeq" id="WP_007426386.1">
    <property type="nucleotide sequence ID" value="NZ_AMGO01000021.1"/>
</dbReference>
<proteinExistence type="predicted"/>
<dbReference type="STRING" id="1231392.OCGS_1234"/>
<feature type="compositionally biased region" description="Low complexity" evidence="1">
    <location>
        <begin position="190"/>
        <end position="199"/>
    </location>
</feature>
<protein>
    <submittedName>
        <fullName evidence="2">Lipoprotein, putative</fullName>
    </submittedName>
</protein>
<name>K2GNY1_9RHOB</name>
<dbReference type="EMBL" id="AMGO01000021">
    <property type="protein sequence ID" value="EKE44396.1"/>
    <property type="molecule type" value="Genomic_DNA"/>
</dbReference>
<evidence type="ECO:0000313" key="2">
    <source>
        <dbReference type="EMBL" id="EKE44396.1"/>
    </source>
</evidence>
<feature type="region of interest" description="Disordered" evidence="1">
    <location>
        <begin position="69"/>
        <end position="97"/>
    </location>
</feature>
<feature type="compositionally biased region" description="Acidic residues" evidence="1">
    <location>
        <begin position="83"/>
        <end position="95"/>
    </location>
</feature>
<organism evidence="2 3">
    <name type="scientific">Oceaniovalibus guishaninsula JLT2003</name>
    <dbReference type="NCBI Taxonomy" id="1231392"/>
    <lineage>
        <taxon>Bacteria</taxon>
        <taxon>Pseudomonadati</taxon>
        <taxon>Pseudomonadota</taxon>
        <taxon>Alphaproteobacteria</taxon>
        <taxon>Rhodobacterales</taxon>
        <taxon>Roseobacteraceae</taxon>
        <taxon>Oceaniovalibus</taxon>
    </lineage>
</organism>
<keyword evidence="3" id="KW-1185">Reference proteome</keyword>
<comment type="caution">
    <text evidence="2">The sequence shown here is derived from an EMBL/GenBank/DDBJ whole genome shotgun (WGS) entry which is preliminary data.</text>
</comment>
<evidence type="ECO:0000313" key="3">
    <source>
        <dbReference type="Proteomes" id="UP000006765"/>
    </source>
</evidence>